<dbReference type="InterPro" id="IPR006094">
    <property type="entry name" value="Oxid_FAD_bind_N"/>
</dbReference>
<dbReference type="Proteomes" id="UP000226031">
    <property type="component" value="Unassembled WGS sequence"/>
</dbReference>
<dbReference type="VEuPathDB" id="FungiDB:EMCG_06229"/>
<evidence type="ECO:0000256" key="1">
    <source>
        <dbReference type="ARBA" id="ARBA00005466"/>
    </source>
</evidence>
<dbReference type="InterPro" id="IPR050416">
    <property type="entry name" value="FAD-linked_Oxidoreductase"/>
</dbReference>
<keyword evidence="7" id="KW-1185">Reference proteome</keyword>
<protein>
    <recommendedName>
        <fullName evidence="5">FAD-binding PCMH-type domain-containing protein</fullName>
    </recommendedName>
</protein>
<dbReference type="Pfam" id="PF08031">
    <property type="entry name" value="BBE"/>
    <property type="match status" value="1"/>
</dbReference>
<keyword evidence="2" id="KW-0285">Flavoprotein</keyword>
<dbReference type="InterPro" id="IPR016169">
    <property type="entry name" value="FAD-bd_PCMH_sub2"/>
</dbReference>
<dbReference type="PANTHER" id="PTHR42973:SF34">
    <property type="entry name" value="FAD BINDING DOMAIN PROTEIN (AFU_ORTHOLOGUE AFUA_3G02770)"/>
    <property type="match status" value="1"/>
</dbReference>
<dbReference type="Pfam" id="PF01565">
    <property type="entry name" value="FAD_binding_4"/>
    <property type="match status" value="1"/>
</dbReference>
<feature type="domain" description="FAD-binding PCMH-type" evidence="5">
    <location>
        <begin position="103"/>
        <end position="293"/>
    </location>
</feature>
<comment type="caution">
    <text evidence="6">The sequence shown here is derived from an EMBL/GenBank/DDBJ whole genome shotgun (WGS) entry which is preliminary data.</text>
</comment>
<dbReference type="EMBL" id="PDND01000100">
    <property type="protein sequence ID" value="PGH32218.1"/>
    <property type="molecule type" value="Genomic_DNA"/>
</dbReference>
<gene>
    <name evidence="6" type="ORF">GX50_05002</name>
</gene>
<reference evidence="6 7" key="1">
    <citation type="submission" date="2017-10" db="EMBL/GenBank/DDBJ databases">
        <title>Comparative genomics in systemic dimorphic fungi from Ajellomycetaceae.</title>
        <authorList>
            <person name="Munoz J.F."/>
            <person name="Mcewen J.G."/>
            <person name="Clay O.K."/>
            <person name="Cuomo C.A."/>
        </authorList>
    </citation>
    <scope>NUCLEOTIDE SEQUENCE [LARGE SCALE GENOMIC DNA]</scope>
    <source>
        <strain evidence="6 7">UAMH4076</strain>
    </source>
</reference>
<dbReference type="PROSITE" id="PS51387">
    <property type="entry name" value="FAD_PCMH"/>
    <property type="match status" value="1"/>
</dbReference>
<dbReference type="InterPro" id="IPR012951">
    <property type="entry name" value="BBE"/>
</dbReference>
<accession>A0A2B7ZGC0</accession>
<dbReference type="AlphaFoldDB" id="A0A2B7ZGC0"/>
<organism evidence="6 7">
    <name type="scientific">[Emmonsia] crescens</name>
    <dbReference type="NCBI Taxonomy" id="73230"/>
    <lineage>
        <taxon>Eukaryota</taxon>
        <taxon>Fungi</taxon>
        <taxon>Dikarya</taxon>
        <taxon>Ascomycota</taxon>
        <taxon>Pezizomycotina</taxon>
        <taxon>Eurotiomycetes</taxon>
        <taxon>Eurotiomycetidae</taxon>
        <taxon>Onygenales</taxon>
        <taxon>Ajellomycetaceae</taxon>
        <taxon>Emergomyces</taxon>
    </lineage>
</organism>
<name>A0A2B7ZGC0_9EURO</name>
<evidence type="ECO:0000313" key="6">
    <source>
        <dbReference type="EMBL" id="PGH32218.1"/>
    </source>
</evidence>
<sequence>MNYSPFLLWSLGIGILVSNAHIGVFAADAYVLRPLDETIEHLGLQQFFADIPELELAKTSLNQRCEKACHILSTVLPSEVQFPGSDAYTSNKRSYWAEQQAALSPRCFVAVTQPLSVSISVAVFRKTHCPFSVRSGGHSDVPGASNIENGVTIDLRFIRDIVVSDDKRTTSVGAGAIWGEVYMKLDPMDLTVLGGRLSAIGIGGLTLGGGLSFFSGKEGFACDNVVNYQASYSLPSQRFHDNINIPSIKQVIMADARLENVNQTSHPDLYRALRGGGNNFGIVTRFDLDTYPQGEMWSTVRSYRLDAKELLMEGLVIFNEHAADDPDLSVITSFVYVEGQWACGLICQYAHPVPDPELLRFSFESLTNTTPIQETTRISRLANLTGGLTSNNPPSGYRDQYTTKTYKNSIELQKRIVEIVILETDKIRGKLSNLDGFVSAVNFQGITSPMISKFSKRGGNILGIDLHEGPLLLVLFNFAWASAADDHLIIPASESILSQSNTIAAELGLLNDFIYMNYAGPNQSPFASYGRENLQELRRVQAKYDPDLVFEDLQPGGFKLNAEV</sequence>
<evidence type="ECO:0000256" key="3">
    <source>
        <dbReference type="ARBA" id="ARBA00022827"/>
    </source>
</evidence>
<comment type="similarity">
    <text evidence="1">Belongs to the oxygen-dependent FAD-linked oxidoreductase family.</text>
</comment>
<dbReference type="SUPFAM" id="SSF56176">
    <property type="entry name" value="FAD-binding/transporter-associated domain-like"/>
    <property type="match status" value="1"/>
</dbReference>
<dbReference type="Gene3D" id="3.30.465.10">
    <property type="match status" value="1"/>
</dbReference>
<dbReference type="InterPro" id="IPR016166">
    <property type="entry name" value="FAD-bd_PCMH"/>
</dbReference>
<dbReference type="STRING" id="73230.A0A2B7ZGC0"/>
<keyword evidence="4" id="KW-0560">Oxidoreductase</keyword>
<keyword evidence="3" id="KW-0274">FAD</keyword>
<proteinExistence type="inferred from homology"/>
<dbReference type="GO" id="GO:0071949">
    <property type="term" value="F:FAD binding"/>
    <property type="evidence" value="ECO:0007669"/>
    <property type="project" value="InterPro"/>
</dbReference>
<evidence type="ECO:0000313" key="7">
    <source>
        <dbReference type="Proteomes" id="UP000226031"/>
    </source>
</evidence>
<dbReference type="InterPro" id="IPR036318">
    <property type="entry name" value="FAD-bd_PCMH-like_sf"/>
</dbReference>
<evidence type="ECO:0000256" key="4">
    <source>
        <dbReference type="ARBA" id="ARBA00023002"/>
    </source>
</evidence>
<evidence type="ECO:0000259" key="5">
    <source>
        <dbReference type="PROSITE" id="PS51387"/>
    </source>
</evidence>
<dbReference type="PANTHER" id="PTHR42973">
    <property type="entry name" value="BINDING OXIDOREDUCTASE, PUTATIVE (AFU_ORTHOLOGUE AFUA_1G17690)-RELATED"/>
    <property type="match status" value="1"/>
</dbReference>
<dbReference type="GO" id="GO:0016491">
    <property type="term" value="F:oxidoreductase activity"/>
    <property type="evidence" value="ECO:0007669"/>
    <property type="project" value="UniProtKB-KW"/>
</dbReference>
<evidence type="ECO:0000256" key="2">
    <source>
        <dbReference type="ARBA" id="ARBA00022630"/>
    </source>
</evidence>